<comment type="caution">
    <text evidence="2">The sequence shown here is derived from an EMBL/GenBank/DDBJ whole genome shotgun (WGS) entry which is preliminary data.</text>
</comment>
<protein>
    <submittedName>
        <fullName evidence="2">Uncharacterized protein</fullName>
    </submittedName>
</protein>
<dbReference type="OrthoDB" id="3298509at2"/>
<organism evidence="2 3">
    <name type="scientific">Nakamurella flava</name>
    <dbReference type="NCBI Taxonomy" id="2576308"/>
    <lineage>
        <taxon>Bacteria</taxon>
        <taxon>Bacillati</taxon>
        <taxon>Actinomycetota</taxon>
        <taxon>Actinomycetes</taxon>
        <taxon>Nakamurellales</taxon>
        <taxon>Nakamurellaceae</taxon>
        <taxon>Nakamurella</taxon>
    </lineage>
</organism>
<accession>A0A4U6QNB4</accession>
<feature type="region of interest" description="Disordered" evidence="1">
    <location>
        <begin position="31"/>
        <end position="65"/>
    </location>
</feature>
<evidence type="ECO:0000313" key="2">
    <source>
        <dbReference type="EMBL" id="TKV62133.1"/>
    </source>
</evidence>
<name>A0A4U6QNB4_9ACTN</name>
<evidence type="ECO:0000256" key="1">
    <source>
        <dbReference type="SAM" id="MobiDB-lite"/>
    </source>
</evidence>
<dbReference type="InterPro" id="IPR049457">
    <property type="entry name" value="Emfourin"/>
</dbReference>
<sequence>MRYGRTPQVLDTTGLDADDARALSELVRAARSAEAGPGGPSVGCDDESGAVGPARSGPAAAPRRMPDAMSYTITVRDGSRAAVLRESDADMTEEFAALLDWVQGRLADR</sequence>
<dbReference type="EMBL" id="SZZH01000001">
    <property type="protein sequence ID" value="TKV62133.1"/>
    <property type="molecule type" value="Genomic_DNA"/>
</dbReference>
<dbReference type="AlphaFoldDB" id="A0A4U6QNB4"/>
<evidence type="ECO:0000313" key="3">
    <source>
        <dbReference type="Proteomes" id="UP000306985"/>
    </source>
</evidence>
<keyword evidence="3" id="KW-1185">Reference proteome</keyword>
<reference evidence="2 3" key="1">
    <citation type="submission" date="2019-05" db="EMBL/GenBank/DDBJ databases">
        <title>Nakamurella sp. N5BH11, whole genome shotgun sequence.</title>
        <authorList>
            <person name="Tuo L."/>
        </authorList>
    </citation>
    <scope>NUCLEOTIDE SEQUENCE [LARGE SCALE GENOMIC DNA]</scope>
    <source>
        <strain evidence="2 3">N5BH11</strain>
    </source>
</reference>
<dbReference type="Proteomes" id="UP000306985">
    <property type="component" value="Unassembled WGS sequence"/>
</dbReference>
<dbReference type="Pfam" id="PF20242">
    <property type="entry name" value="Emfourin"/>
    <property type="match status" value="1"/>
</dbReference>
<feature type="compositionally biased region" description="Low complexity" evidence="1">
    <location>
        <begin position="49"/>
        <end position="65"/>
    </location>
</feature>
<proteinExistence type="predicted"/>
<gene>
    <name evidence="2" type="ORF">FDO65_03790</name>
</gene>